<evidence type="ECO:0000256" key="1">
    <source>
        <dbReference type="SAM" id="MobiDB-lite"/>
    </source>
</evidence>
<proteinExistence type="predicted"/>
<reference evidence="2 3" key="1">
    <citation type="submission" date="2018-02" db="EMBL/GenBank/DDBJ databases">
        <authorList>
            <person name="Cohen D.B."/>
            <person name="Kent A.D."/>
        </authorList>
    </citation>
    <scope>NUCLEOTIDE SEQUENCE [LARGE SCALE GENOMIC DNA]</scope>
    <source>
        <strain evidence="2">1</strain>
    </source>
</reference>
<dbReference type="AlphaFoldDB" id="A0A2N9JFZ9"/>
<name>A0A2N9JFZ9_9ACTN</name>
<accession>A0A2N9JFZ9</accession>
<feature type="region of interest" description="Disordered" evidence="1">
    <location>
        <begin position="585"/>
        <end position="634"/>
    </location>
</feature>
<dbReference type="EMBL" id="LT985188">
    <property type="protein sequence ID" value="SPD86438.1"/>
    <property type="molecule type" value="Genomic_DNA"/>
</dbReference>
<evidence type="ECO:0000313" key="2">
    <source>
        <dbReference type="EMBL" id="SPD86438.1"/>
    </source>
</evidence>
<sequence>MTEPALLFLPWVRRGGALSLPPDLPSGHPPSHVSTTVGVSVNDRPGADVPVQLLGPGDVTGVAPQQVIRSDPAPNARTFESNYLALVEFDDPGLPWLFTPASASDGKLRPWLCLVVVREQPGVRLLPAGKGALPVLHVGTPARPEVELPNLADSWAWAHAQVALDGAAGSAAVAAALAGDPARNLSRLMCGRLLAEQTPYLACVVPTFEAGRRAGLGDDPGDAQGPAWTIADGMGTVELPVYHHWRFATGPSGDFQSLALAIRGRPVEDGFGLRPIDLSTAGLGLSGTDDAQELLGGALLALDAPTQRWSDPALPDRFSAALEPVLNAPDSAPAAEPLLAPPRYGSAYRTPATLASGSWYEQLNLDPAARVAAALGTLVIQRQQETLAAAAWEQSADLSAATRVVGLAGLGFALADSLHRRHVAPLSPEVGLFVLAPLRAAMMTAPPASGGQSFAVQWNRARLPGAALGSAVRRVTRVRGPAVRTAERDGTMPPLLDWIGSMVPSARLARSFAAPSGPLTFDGVGPTVPSARVLSWAALTADAVTNSMPHPGFALSATPAPAGPRPFPLPGGIVTGGVFTEAVGGPAARPALRRPDDGGGPSPIRRRPGDGGEPPDPPDPPDLPDRPHHPPPRDSAAAALFRTVAAKQLGRFAPVTADSGTATGTVVLGTLMAEAVALTAPMRTFTAAIGALFTTAPAPATDDTPMPDLRFTPRFDSPMAHSLAELGEQWLLPGLAGVPANTALGLRTNGAFVEAFMVGLNHEFGRELLWREFPTRLTATFFDRFWDAAVAPTEPPDIPQLDQWADRALGAPTIRPERFVLLLRSELMRRFPDAVVTATKRGAAPGQALLPTFRGSLDPDVTFFGFAIPLADADQYAISIAEQPGAPRFGFEVGEAPSDVSHAPATDASAAKLAGRLRQLPSRITIPVQVLMRKPES</sequence>
<dbReference type="OrthoDB" id="9816502at2"/>
<dbReference type="RefSeq" id="WP_105185419.1">
    <property type="nucleotide sequence ID" value="NZ_LT985188.1"/>
</dbReference>
<evidence type="ECO:0000313" key="3">
    <source>
        <dbReference type="Proteomes" id="UP000238164"/>
    </source>
</evidence>
<gene>
    <name evidence="2" type="ORF">MPLG2_1402</name>
</gene>
<dbReference type="KEGG" id="mgg:MPLG2_1402"/>
<dbReference type="Proteomes" id="UP000238164">
    <property type="component" value="Chromosome 1"/>
</dbReference>
<feature type="compositionally biased region" description="Basic and acidic residues" evidence="1">
    <location>
        <begin position="623"/>
        <end position="632"/>
    </location>
</feature>
<keyword evidence="3" id="KW-1185">Reference proteome</keyword>
<organism evidence="2 3">
    <name type="scientific">Micropruina glycogenica</name>
    <dbReference type="NCBI Taxonomy" id="75385"/>
    <lineage>
        <taxon>Bacteria</taxon>
        <taxon>Bacillati</taxon>
        <taxon>Actinomycetota</taxon>
        <taxon>Actinomycetes</taxon>
        <taxon>Propionibacteriales</taxon>
        <taxon>Nocardioidaceae</taxon>
        <taxon>Micropruina</taxon>
    </lineage>
</organism>
<protein>
    <submittedName>
        <fullName evidence="2">Uncharacterized protein</fullName>
    </submittedName>
</protein>